<sequence>MVVGNGATAQFWEDRWMDGQAISELASDLHLLVPKRLRKTRTVCEALTDRRWIRDIQGALGPLALWQYIQIWKRTHDVRLSDSVDVLS</sequence>
<dbReference type="InParanoid" id="A0A2K2D096"/>
<reference evidence="2" key="3">
    <citation type="submission" date="2018-08" db="UniProtKB">
        <authorList>
            <consortium name="EnsemblPlants"/>
        </authorList>
    </citation>
    <scope>IDENTIFICATION</scope>
    <source>
        <strain evidence="2">cv. Bd21</strain>
    </source>
</reference>
<proteinExistence type="predicted"/>
<evidence type="ECO:0008006" key="4">
    <source>
        <dbReference type="Google" id="ProtNLM"/>
    </source>
</evidence>
<dbReference type="EnsemblPlants" id="PNT67702">
    <property type="protein sequence ID" value="PNT67702"/>
    <property type="gene ID" value="BRADI_3g30759v3"/>
</dbReference>
<dbReference type="Proteomes" id="UP000008810">
    <property type="component" value="Chromosome 3"/>
</dbReference>
<dbReference type="OrthoDB" id="691957at2759"/>
<protein>
    <recommendedName>
        <fullName evidence="4">Reverse transcriptase zinc-binding domain-containing protein</fullName>
    </recommendedName>
</protein>
<gene>
    <name evidence="1" type="ORF">BRADI_3g30759v3</name>
</gene>
<evidence type="ECO:0000313" key="1">
    <source>
        <dbReference type="EMBL" id="PNT67702.1"/>
    </source>
</evidence>
<reference evidence="1" key="2">
    <citation type="submission" date="2017-06" db="EMBL/GenBank/DDBJ databases">
        <title>WGS assembly of Brachypodium distachyon.</title>
        <authorList>
            <consortium name="The International Brachypodium Initiative"/>
            <person name="Lucas S."/>
            <person name="Harmon-Smith M."/>
            <person name="Lail K."/>
            <person name="Tice H."/>
            <person name="Grimwood J."/>
            <person name="Bruce D."/>
            <person name="Barry K."/>
            <person name="Shu S."/>
            <person name="Lindquist E."/>
            <person name="Wang M."/>
            <person name="Pitluck S."/>
            <person name="Vogel J.P."/>
            <person name="Garvin D.F."/>
            <person name="Mockler T.C."/>
            <person name="Schmutz J."/>
            <person name="Rokhsar D."/>
            <person name="Bevan M.W."/>
        </authorList>
    </citation>
    <scope>NUCLEOTIDE SEQUENCE</scope>
    <source>
        <strain evidence="1">Bd21</strain>
    </source>
</reference>
<organism evidence="1">
    <name type="scientific">Brachypodium distachyon</name>
    <name type="common">Purple false brome</name>
    <name type="synonym">Trachynia distachya</name>
    <dbReference type="NCBI Taxonomy" id="15368"/>
    <lineage>
        <taxon>Eukaryota</taxon>
        <taxon>Viridiplantae</taxon>
        <taxon>Streptophyta</taxon>
        <taxon>Embryophyta</taxon>
        <taxon>Tracheophyta</taxon>
        <taxon>Spermatophyta</taxon>
        <taxon>Magnoliopsida</taxon>
        <taxon>Liliopsida</taxon>
        <taxon>Poales</taxon>
        <taxon>Poaceae</taxon>
        <taxon>BOP clade</taxon>
        <taxon>Pooideae</taxon>
        <taxon>Stipodae</taxon>
        <taxon>Brachypodieae</taxon>
        <taxon>Brachypodium</taxon>
    </lineage>
</organism>
<dbReference type="AlphaFoldDB" id="A0A2K2D096"/>
<accession>A0A2K2D096</accession>
<evidence type="ECO:0000313" key="3">
    <source>
        <dbReference type="Proteomes" id="UP000008810"/>
    </source>
</evidence>
<reference evidence="1 2" key="1">
    <citation type="journal article" date="2010" name="Nature">
        <title>Genome sequencing and analysis of the model grass Brachypodium distachyon.</title>
        <authorList>
            <consortium name="International Brachypodium Initiative"/>
        </authorList>
    </citation>
    <scope>NUCLEOTIDE SEQUENCE [LARGE SCALE GENOMIC DNA]</scope>
    <source>
        <strain evidence="1 2">Bd21</strain>
    </source>
</reference>
<name>A0A2K2D096_BRADI</name>
<dbReference type="Gramene" id="PNT67702">
    <property type="protein sequence ID" value="PNT67702"/>
    <property type="gene ID" value="BRADI_3g30759v3"/>
</dbReference>
<keyword evidence="3" id="KW-1185">Reference proteome</keyword>
<dbReference type="EMBL" id="CM000882">
    <property type="protein sequence ID" value="PNT67702.1"/>
    <property type="molecule type" value="Genomic_DNA"/>
</dbReference>
<evidence type="ECO:0000313" key="2">
    <source>
        <dbReference type="EnsemblPlants" id="PNT67702"/>
    </source>
</evidence>